<evidence type="ECO:0000256" key="5">
    <source>
        <dbReference type="ARBA" id="ARBA00022840"/>
    </source>
</evidence>
<dbReference type="NCBIfam" id="NF004314">
    <property type="entry name" value="PRK05710.1-3"/>
    <property type="match status" value="1"/>
</dbReference>
<dbReference type="PANTHER" id="PTHR43311">
    <property type="entry name" value="GLUTAMATE--TRNA LIGASE"/>
    <property type="match status" value="1"/>
</dbReference>
<keyword evidence="1 7" id="KW-0436">Ligase</keyword>
<feature type="binding site" evidence="7">
    <location>
        <position position="130"/>
    </location>
    <ligand>
        <name>Zn(2+)</name>
        <dbReference type="ChEBI" id="CHEBI:29105"/>
    </ligand>
</feature>
<evidence type="ECO:0000256" key="4">
    <source>
        <dbReference type="ARBA" id="ARBA00022833"/>
    </source>
</evidence>
<dbReference type="HAMAP" id="MF_01428">
    <property type="entry name" value="Glu_Q_tRNA_synth"/>
    <property type="match status" value="1"/>
</dbReference>
<dbReference type="GO" id="GO:0006400">
    <property type="term" value="P:tRNA modification"/>
    <property type="evidence" value="ECO:0007669"/>
    <property type="project" value="InterPro"/>
</dbReference>
<feature type="binding site" evidence="7">
    <location>
        <position position="202"/>
    </location>
    <ligand>
        <name>L-glutamate</name>
        <dbReference type="ChEBI" id="CHEBI:29985"/>
    </ligand>
</feature>
<dbReference type="NCBIfam" id="TIGR03838">
    <property type="entry name" value="queuosine_YadB"/>
    <property type="match status" value="1"/>
</dbReference>
<dbReference type="OrthoDB" id="9807503at2"/>
<dbReference type="Proteomes" id="UP000198620">
    <property type="component" value="Unassembled WGS sequence"/>
</dbReference>
<keyword evidence="6 7" id="KW-0030">Aminoacyl-tRNA synthetase</keyword>
<dbReference type="SUPFAM" id="SSF52374">
    <property type="entry name" value="Nucleotidylyl transferase"/>
    <property type="match status" value="1"/>
</dbReference>
<dbReference type="Gene3D" id="3.40.50.620">
    <property type="entry name" value="HUPs"/>
    <property type="match status" value="1"/>
</dbReference>
<keyword evidence="3 7" id="KW-0547">Nucleotide-binding</keyword>
<keyword evidence="4 7" id="KW-0862">Zinc</keyword>
<dbReference type="PANTHER" id="PTHR43311:SF1">
    <property type="entry name" value="GLUTAMYL-Q TRNA(ASP) SYNTHETASE"/>
    <property type="match status" value="1"/>
</dbReference>
<feature type="short sequence motif" description="'HIGH' region" evidence="7">
    <location>
        <begin position="17"/>
        <end position="27"/>
    </location>
</feature>
<dbReference type="EC" id="6.1.1.-" evidence="7"/>
<evidence type="ECO:0000313" key="11">
    <source>
        <dbReference type="Proteomes" id="UP000198620"/>
    </source>
</evidence>
<dbReference type="InterPro" id="IPR020058">
    <property type="entry name" value="Glu/Gln-tRNA-synth_Ib_cat-dom"/>
</dbReference>
<evidence type="ECO:0000256" key="2">
    <source>
        <dbReference type="ARBA" id="ARBA00022723"/>
    </source>
</evidence>
<keyword evidence="2 7" id="KW-0479">Metal-binding</keyword>
<organism evidence="10 11">
    <name type="scientific">Nitrosovibrio tenuis</name>
    <dbReference type="NCBI Taxonomy" id="1233"/>
    <lineage>
        <taxon>Bacteria</taxon>
        <taxon>Pseudomonadati</taxon>
        <taxon>Pseudomonadota</taxon>
        <taxon>Betaproteobacteria</taxon>
        <taxon>Nitrosomonadales</taxon>
        <taxon>Nitrosomonadaceae</taxon>
        <taxon>Nitrosovibrio</taxon>
    </lineage>
</organism>
<keyword evidence="11" id="KW-1185">Reference proteome</keyword>
<comment type="cofactor">
    <cofactor evidence="7">
        <name>Zn(2+)</name>
        <dbReference type="ChEBI" id="CHEBI:29105"/>
    </cofactor>
    <text evidence="7">Binds 1 zinc ion per subunit.</text>
</comment>
<keyword evidence="8" id="KW-0648">Protein biosynthesis</keyword>
<feature type="short sequence motif" description="'KMSKS' region" evidence="7">
    <location>
        <begin position="240"/>
        <end position="244"/>
    </location>
</feature>
<reference evidence="10 11" key="1">
    <citation type="submission" date="2016-10" db="EMBL/GenBank/DDBJ databases">
        <authorList>
            <person name="de Groot N.N."/>
        </authorList>
    </citation>
    <scope>NUCLEOTIDE SEQUENCE [LARGE SCALE GENOMIC DNA]</scope>
    <source>
        <strain evidence="10 11">Nv1</strain>
    </source>
</reference>
<gene>
    <name evidence="7" type="primary">gluQ</name>
    <name evidence="10" type="ORF">SAMN05216387_101548</name>
</gene>
<evidence type="ECO:0000256" key="7">
    <source>
        <dbReference type="HAMAP-Rule" id="MF_01428"/>
    </source>
</evidence>
<feature type="binding site" evidence="7">
    <location>
        <position position="184"/>
    </location>
    <ligand>
        <name>L-glutamate</name>
        <dbReference type="ChEBI" id="CHEBI:29985"/>
    </ligand>
</feature>
<feature type="binding site" evidence="7">
    <location>
        <position position="243"/>
    </location>
    <ligand>
        <name>ATP</name>
        <dbReference type="ChEBI" id="CHEBI:30616"/>
    </ligand>
</feature>
<protein>
    <recommendedName>
        <fullName evidence="7">Glutamyl-Q tRNA(Asp) synthetase</fullName>
        <shortName evidence="7">Glu-Q-RSs</shortName>
        <ecNumber evidence="7">6.1.1.-</ecNumber>
    </recommendedName>
</protein>
<dbReference type="GO" id="GO:0008270">
    <property type="term" value="F:zinc ion binding"/>
    <property type="evidence" value="ECO:0007669"/>
    <property type="project" value="UniProtKB-UniRule"/>
</dbReference>
<dbReference type="InterPro" id="IPR049940">
    <property type="entry name" value="GluQ/Sye"/>
</dbReference>
<dbReference type="GO" id="GO:0005524">
    <property type="term" value="F:ATP binding"/>
    <property type="evidence" value="ECO:0007669"/>
    <property type="project" value="UniProtKB-KW"/>
</dbReference>
<dbReference type="STRING" id="1233.SAMN05216387_101548"/>
<dbReference type="GO" id="GO:0005829">
    <property type="term" value="C:cytosol"/>
    <property type="evidence" value="ECO:0007669"/>
    <property type="project" value="TreeGrafter"/>
</dbReference>
<feature type="domain" description="Glutamyl/glutaminyl-tRNA synthetase class Ib catalytic" evidence="9">
    <location>
        <begin position="12"/>
        <end position="253"/>
    </location>
</feature>
<feature type="binding site" evidence="7">
    <location>
        <begin position="14"/>
        <end position="18"/>
    </location>
    <ligand>
        <name>L-glutamate</name>
        <dbReference type="ChEBI" id="CHEBI:29985"/>
    </ligand>
</feature>
<comment type="function">
    <text evidence="7">Catalyzes the tRNA-independent activation of glutamate in presence of ATP and the subsequent transfer of glutamate onto a tRNA(Asp). Glutamate is transferred on the 2-amino-5-(4,5-dihydroxy-2-cyclopenten-1-yl) moiety of the queuosine in the wobble position of the QUC anticodon.</text>
</comment>
<feature type="binding site" evidence="7">
    <location>
        <position position="126"/>
    </location>
    <ligand>
        <name>Zn(2+)</name>
        <dbReference type="ChEBI" id="CHEBI:29105"/>
    </ligand>
</feature>
<dbReference type="PRINTS" id="PR00987">
    <property type="entry name" value="TRNASYNTHGLU"/>
</dbReference>
<keyword evidence="5 7" id="KW-0067">ATP-binding</keyword>
<evidence type="ECO:0000256" key="3">
    <source>
        <dbReference type="ARBA" id="ARBA00022741"/>
    </source>
</evidence>
<name>A0A1H7HEQ7_9PROT</name>
<accession>A0A1H7HEQ7</accession>
<dbReference type="FunFam" id="3.40.50.620:FF:000093">
    <property type="entry name" value="Glutamyl-Q tRNA(Asp) synthetase"/>
    <property type="match status" value="1"/>
</dbReference>
<dbReference type="GO" id="GO:0006424">
    <property type="term" value="P:glutamyl-tRNA aminoacylation"/>
    <property type="evidence" value="ECO:0007669"/>
    <property type="project" value="InterPro"/>
</dbReference>
<evidence type="ECO:0000259" key="9">
    <source>
        <dbReference type="Pfam" id="PF00749"/>
    </source>
</evidence>
<dbReference type="InterPro" id="IPR022380">
    <property type="entry name" value="Glu-Q_tRNA(Asp)_Synthase"/>
</dbReference>
<evidence type="ECO:0000256" key="6">
    <source>
        <dbReference type="ARBA" id="ARBA00023146"/>
    </source>
</evidence>
<feature type="binding site" evidence="7">
    <location>
        <position position="106"/>
    </location>
    <ligand>
        <name>Zn(2+)</name>
        <dbReference type="ChEBI" id="CHEBI:29105"/>
    </ligand>
</feature>
<evidence type="ECO:0000313" key="10">
    <source>
        <dbReference type="EMBL" id="SEK48708.1"/>
    </source>
</evidence>
<dbReference type="GO" id="GO:0004818">
    <property type="term" value="F:glutamate-tRNA ligase activity"/>
    <property type="evidence" value="ECO:0007669"/>
    <property type="project" value="TreeGrafter"/>
</dbReference>
<feature type="binding site" evidence="7">
    <location>
        <position position="108"/>
    </location>
    <ligand>
        <name>Zn(2+)</name>
        <dbReference type="ChEBI" id="CHEBI:29105"/>
    </ligand>
</feature>
<dbReference type="Pfam" id="PF00749">
    <property type="entry name" value="tRNA-synt_1c"/>
    <property type="match status" value="1"/>
</dbReference>
<feature type="binding site" evidence="7">
    <location>
        <position position="50"/>
    </location>
    <ligand>
        <name>L-glutamate</name>
        <dbReference type="ChEBI" id="CHEBI:29985"/>
    </ligand>
</feature>
<dbReference type="AlphaFoldDB" id="A0A1H7HEQ7"/>
<dbReference type="EMBL" id="FOBH01000001">
    <property type="protein sequence ID" value="SEK48708.1"/>
    <property type="molecule type" value="Genomic_DNA"/>
</dbReference>
<proteinExistence type="inferred from homology"/>
<dbReference type="InterPro" id="IPR014729">
    <property type="entry name" value="Rossmann-like_a/b/a_fold"/>
</dbReference>
<dbReference type="RefSeq" id="WP_090826781.1">
    <property type="nucleotide sequence ID" value="NZ_FOBH01000001.1"/>
</dbReference>
<evidence type="ECO:0000256" key="8">
    <source>
        <dbReference type="RuleBase" id="RU363037"/>
    </source>
</evidence>
<comment type="similarity">
    <text evidence="7">Belongs to the class-I aminoacyl-tRNA synthetase family. GluQ subfamily.</text>
</comment>
<evidence type="ECO:0000256" key="1">
    <source>
        <dbReference type="ARBA" id="ARBA00022598"/>
    </source>
</evidence>
<sequence length="319" mass="35800">MPNSLPTLSVYRGRFAPSPTGPLHFGSLVTAVGSYLEAKSRRGEWLLRIEDLDPAREIPGASTAILNTLVTLGMEWDGEVLYQSRRNEAYRAAFEALEKQRMLYPCICSRKEIADSTIVGMDGPVYSGTCRARSVPIEDSAAWRVRTDNYPVEFTDALQSRIQQHLRADIGDFVLRRADGIFAYQLAVVVDDAEQCVTHVVRGADLLNSTSRQIYLQRLLGYSTPTYMHLPVVVNAVGEKLSKQTRAMPVDSSDPMPQLIMAIRFLGQTPPKELIKSSVASFWKWALENWKPETIPRKKCEFADIAYGVNTQARRQLLC</sequence>
<dbReference type="InterPro" id="IPR000924">
    <property type="entry name" value="Glu/Gln-tRNA-synth"/>
</dbReference>